<dbReference type="SUPFAM" id="SSF46894">
    <property type="entry name" value="C-terminal effector domain of the bipartite response regulators"/>
    <property type="match status" value="1"/>
</dbReference>
<dbReference type="EMBL" id="VIRB01000083">
    <property type="protein sequence ID" value="NDO69781.1"/>
    <property type="molecule type" value="Genomic_DNA"/>
</dbReference>
<evidence type="ECO:0000259" key="4">
    <source>
        <dbReference type="PROSITE" id="PS50043"/>
    </source>
</evidence>
<dbReference type="Pfam" id="PF01590">
    <property type="entry name" value="GAF"/>
    <property type="match status" value="1"/>
</dbReference>
<dbReference type="InterPro" id="IPR003018">
    <property type="entry name" value="GAF"/>
</dbReference>
<accession>A0A9X5C8N8</accession>
<keyword evidence="1" id="KW-0805">Transcription regulation</keyword>
<dbReference type="OrthoDB" id="1662986at2"/>
<evidence type="ECO:0000256" key="1">
    <source>
        <dbReference type="ARBA" id="ARBA00023015"/>
    </source>
</evidence>
<dbReference type="GO" id="GO:0003677">
    <property type="term" value="F:DNA binding"/>
    <property type="evidence" value="ECO:0007669"/>
    <property type="project" value="UniProtKB-KW"/>
</dbReference>
<name>A0A9X5C8N8_9FIRM</name>
<dbReference type="Pfam" id="PF00196">
    <property type="entry name" value="GerE"/>
    <property type="match status" value="1"/>
</dbReference>
<dbReference type="PROSITE" id="PS00622">
    <property type="entry name" value="HTH_LUXR_1"/>
    <property type="match status" value="1"/>
</dbReference>
<protein>
    <submittedName>
        <fullName evidence="5">GAF domain-containing protein</fullName>
    </submittedName>
</protein>
<dbReference type="PRINTS" id="PR00038">
    <property type="entry name" value="HTHLUXR"/>
</dbReference>
<gene>
    <name evidence="5" type="ORF">FMM80_14300</name>
</gene>
<dbReference type="InterPro" id="IPR029016">
    <property type="entry name" value="GAF-like_dom_sf"/>
</dbReference>
<dbReference type="InterPro" id="IPR016032">
    <property type="entry name" value="Sig_transdc_resp-reg_C-effctor"/>
</dbReference>
<dbReference type="InterPro" id="IPR036388">
    <property type="entry name" value="WH-like_DNA-bd_sf"/>
</dbReference>
<dbReference type="AlphaFoldDB" id="A0A9X5C8N8"/>
<dbReference type="PANTHER" id="PTHR44688">
    <property type="entry name" value="DNA-BINDING TRANSCRIPTIONAL ACTIVATOR DEVR_DOSR"/>
    <property type="match status" value="1"/>
</dbReference>
<evidence type="ECO:0000256" key="2">
    <source>
        <dbReference type="ARBA" id="ARBA00023125"/>
    </source>
</evidence>
<keyword evidence="2" id="KW-0238">DNA-binding</keyword>
<dbReference type="PROSITE" id="PS50043">
    <property type="entry name" value="HTH_LUXR_2"/>
    <property type="match status" value="1"/>
</dbReference>
<dbReference type="SUPFAM" id="SSF55781">
    <property type="entry name" value="GAF domain-like"/>
    <property type="match status" value="1"/>
</dbReference>
<dbReference type="GO" id="GO:0006355">
    <property type="term" value="P:regulation of DNA-templated transcription"/>
    <property type="evidence" value="ECO:0007669"/>
    <property type="project" value="InterPro"/>
</dbReference>
<dbReference type="Gene3D" id="3.30.450.40">
    <property type="match status" value="1"/>
</dbReference>
<proteinExistence type="predicted"/>
<evidence type="ECO:0000313" key="6">
    <source>
        <dbReference type="Proteomes" id="UP000474104"/>
    </source>
</evidence>
<dbReference type="Gene3D" id="1.10.10.10">
    <property type="entry name" value="Winged helix-like DNA-binding domain superfamily/Winged helix DNA-binding domain"/>
    <property type="match status" value="1"/>
</dbReference>
<dbReference type="CDD" id="cd06170">
    <property type="entry name" value="LuxR_C_like"/>
    <property type="match status" value="1"/>
</dbReference>
<dbReference type="PANTHER" id="PTHR44688:SF16">
    <property type="entry name" value="DNA-BINDING TRANSCRIPTIONAL ACTIVATOR DEVR_DOSR"/>
    <property type="match status" value="1"/>
</dbReference>
<sequence length="262" mass="30047">MITLDNSQWNQLDEIILNLHIQKDVTILQTQILEQLAGLIPHRRSFFDLCTTQNGQRVFFAPVSLNMSKEELADYYKNYQYSDYVAWSFSNHSSTIYRDSDMIGRPVRENSDIYRQWMKPMDIYYSLGCTIFSGKQLLGSITLFRSEQEGDFTDSELAMLEVISRHLSAHFSFLWPYGTVPNLAANAAKAAGREGLSSRESEIAELIAAGHSNSEISQILFISENTVKKHVNSLYRKLHITSRTQLLRRLYDQMSIGTPREG</sequence>
<dbReference type="InterPro" id="IPR000792">
    <property type="entry name" value="Tscrpt_reg_LuxR_C"/>
</dbReference>
<reference evidence="5 6" key="1">
    <citation type="submission" date="2019-07" db="EMBL/GenBank/DDBJ databases">
        <title>Draft genome sequences of 15 bacterial species constituting the stable defined intestinal microbiota of the GM15 gnotobiotic mouse model.</title>
        <authorList>
            <person name="Elie C."/>
            <person name="Mathieu A."/>
            <person name="Saliou A."/>
            <person name="Darnaud M."/>
            <person name="Leulier F."/>
            <person name="Tamellini A."/>
        </authorList>
    </citation>
    <scope>NUCLEOTIDE SEQUENCE [LARGE SCALE GENOMIC DNA]</scope>
    <source>
        <strain evidence="6">ASF 502</strain>
    </source>
</reference>
<evidence type="ECO:0000313" key="5">
    <source>
        <dbReference type="EMBL" id="NDO69781.1"/>
    </source>
</evidence>
<keyword evidence="3" id="KW-0804">Transcription</keyword>
<dbReference type="Proteomes" id="UP000474104">
    <property type="component" value="Unassembled WGS sequence"/>
</dbReference>
<feature type="domain" description="HTH luxR-type" evidence="4">
    <location>
        <begin position="189"/>
        <end position="254"/>
    </location>
</feature>
<dbReference type="RefSeq" id="WP_004075592.1">
    <property type="nucleotide sequence ID" value="NZ_VIRB01000083.1"/>
</dbReference>
<dbReference type="SMART" id="SM00421">
    <property type="entry name" value="HTH_LUXR"/>
    <property type="match status" value="1"/>
</dbReference>
<comment type="caution">
    <text evidence="5">The sequence shown here is derived from an EMBL/GenBank/DDBJ whole genome shotgun (WGS) entry which is preliminary data.</text>
</comment>
<evidence type="ECO:0000256" key="3">
    <source>
        <dbReference type="ARBA" id="ARBA00023163"/>
    </source>
</evidence>
<organism evidence="5 6">
    <name type="scientific">Schaedlerella arabinosiphila</name>
    <dbReference type="NCBI Taxonomy" id="2044587"/>
    <lineage>
        <taxon>Bacteria</taxon>
        <taxon>Bacillati</taxon>
        <taxon>Bacillota</taxon>
        <taxon>Clostridia</taxon>
        <taxon>Lachnospirales</taxon>
        <taxon>Lachnospiraceae</taxon>
        <taxon>Schaedlerella</taxon>
    </lineage>
</organism>